<gene>
    <name evidence="3" type="ORF">GCM10009775_00520</name>
</gene>
<dbReference type="EMBL" id="BAAAOF010000001">
    <property type="protein sequence ID" value="GAA1911846.1"/>
    <property type="molecule type" value="Genomic_DNA"/>
</dbReference>
<feature type="compositionally biased region" description="Low complexity" evidence="2">
    <location>
        <begin position="55"/>
        <end position="76"/>
    </location>
</feature>
<reference evidence="3 4" key="1">
    <citation type="journal article" date="2019" name="Int. J. Syst. Evol. Microbiol.">
        <title>The Global Catalogue of Microorganisms (GCM) 10K type strain sequencing project: providing services to taxonomists for standard genome sequencing and annotation.</title>
        <authorList>
            <consortium name="The Broad Institute Genomics Platform"/>
            <consortium name="The Broad Institute Genome Sequencing Center for Infectious Disease"/>
            <person name="Wu L."/>
            <person name="Ma J."/>
        </authorList>
    </citation>
    <scope>NUCLEOTIDE SEQUENCE [LARGE SCALE GENOMIC DNA]</scope>
    <source>
        <strain evidence="3 4">JCM 14900</strain>
    </source>
</reference>
<feature type="compositionally biased region" description="Pro residues" evidence="2">
    <location>
        <begin position="77"/>
        <end position="89"/>
    </location>
</feature>
<dbReference type="Proteomes" id="UP001501343">
    <property type="component" value="Unassembled WGS sequence"/>
</dbReference>
<feature type="region of interest" description="Disordered" evidence="2">
    <location>
        <begin position="1"/>
        <end position="114"/>
    </location>
</feature>
<dbReference type="Pfam" id="PF03993">
    <property type="entry name" value="DUF349"/>
    <property type="match status" value="2"/>
</dbReference>
<evidence type="ECO:0000313" key="3">
    <source>
        <dbReference type="EMBL" id="GAA1911846.1"/>
    </source>
</evidence>
<feature type="compositionally biased region" description="Acidic residues" evidence="2">
    <location>
        <begin position="34"/>
        <end position="54"/>
    </location>
</feature>
<proteinExistence type="predicted"/>
<keyword evidence="4" id="KW-1185">Reference proteome</keyword>
<evidence type="ECO:0000256" key="1">
    <source>
        <dbReference type="SAM" id="Coils"/>
    </source>
</evidence>
<accession>A0ABN2P7R3</accession>
<evidence type="ECO:0000256" key="2">
    <source>
        <dbReference type="SAM" id="MobiDB-lite"/>
    </source>
</evidence>
<feature type="coiled-coil region" evidence="1">
    <location>
        <begin position="459"/>
        <end position="486"/>
    </location>
</feature>
<feature type="compositionally biased region" description="Low complexity" evidence="2">
    <location>
        <begin position="90"/>
        <end position="107"/>
    </location>
</feature>
<evidence type="ECO:0000313" key="4">
    <source>
        <dbReference type="Proteomes" id="UP001501343"/>
    </source>
</evidence>
<comment type="caution">
    <text evidence="3">The sequence shown here is derived from an EMBL/GenBank/DDBJ whole genome shotgun (WGS) entry which is preliminary data.</text>
</comment>
<dbReference type="InterPro" id="IPR007139">
    <property type="entry name" value="DUF349"/>
</dbReference>
<feature type="compositionally biased region" description="Acidic residues" evidence="2">
    <location>
        <begin position="12"/>
        <end position="24"/>
    </location>
</feature>
<sequence>MTTHEDSTPDSPADDIAVEAETAETADATMTEEVVVDESVEAEIEAVATDDGDSAESSAPAAPTASTEAKPAVVPSAPVPAPRPGPRPSAPQGAVPARPAASAPAEPWGKVDDDGTVSVREAAGWRVVGQYPDGTPEEALAYFERKYADLASEVTLLEVRHRRGGASASDLRGAARLVQDKLTDAAAVGDLASLDARVAALTGELTESSAAEAAAAREAVDDAVKERTVLVEAAEALAARDPKTVQWKQASAELSSLFDQWQLQQQNGPRLPKSTAQQLWKRFRDARSIVDKHRREFYSELDEAHKGVRDRKSALVAKAEALAPKGEDGIGAYRELLDQWKTAGRAGKKADDALWAKFKAAGDALYSARGEREAADAEASREKIAEKKVLLEEAKAVADEPQIAKARTLLTGIQRKWDEIGRIFPRDAERALDDDLRKIEQALRSREDVDWKRNNPETKARANDMTRQLTEAIDKLESELAAAEKSGDKRAIAQAQEALEARRGWLKALGF</sequence>
<protein>
    <submittedName>
        <fullName evidence="3">DUF349 domain-containing protein</fullName>
    </submittedName>
</protein>
<keyword evidence="1" id="KW-0175">Coiled coil</keyword>
<dbReference type="RefSeq" id="WP_372491529.1">
    <property type="nucleotide sequence ID" value="NZ_BAAAOF010000001.1"/>
</dbReference>
<organism evidence="3 4">
    <name type="scientific">Microbacterium aoyamense</name>
    <dbReference type="NCBI Taxonomy" id="344166"/>
    <lineage>
        <taxon>Bacteria</taxon>
        <taxon>Bacillati</taxon>
        <taxon>Actinomycetota</taxon>
        <taxon>Actinomycetes</taxon>
        <taxon>Micrococcales</taxon>
        <taxon>Microbacteriaceae</taxon>
        <taxon>Microbacterium</taxon>
    </lineage>
</organism>
<name>A0ABN2P7R3_9MICO</name>